<dbReference type="RefSeq" id="WP_203215540.1">
    <property type="nucleotide sequence ID" value="NZ_CP049945.1"/>
</dbReference>
<reference evidence="1 2" key="1">
    <citation type="submission" date="2020-03" db="EMBL/GenBank/DDBJ databases">
        <title>Genome mining and metabolic profiling illuminate the polycyclic tetramate macrolactams from Streptomyces koyangensis SCSIO 5802.</title>
        <authorList>
            <person name="Ding W."/>
        </authorList>
    </citation>
    <scope>NUCLEOTIDE SEQUENCE [LARGE SCALE GENOMIC DNA]</scope>
    <source>
        <strain evidence="1 2">SCSIO 5802</strain>
    </source>
</reference>
<accession>A0ABX7EI96</accession>
<evidence type="ECO:0000313" key="1">
    <source>
        <dbReference type="EMBL" id="QRF04393.1"/>
    </source>
</evidence>
<gene>
    <name evidence="1" type="ORF">G9U55_20940</name>
</gene>
<name>A0ABX7EI96_9ACTN</name>
<organism evidence="1 2">
    <name type="scientific">Streptomyces koyangensis</name>
    <dbReference type="NCBI Taxonomy" id="188770"/>
    <lineage>
        <taxon>Bacteria</taxon>
        <taxon>Bacillati</taxon>
        <taxon>Actinomycetota</taxon>
        <taxon>Actinomycetes</taxon>
        <taxon>Kitasatosporales</taxon>
        <taxon>Streptomycetaceae</taxon>
        <taxon>Streptomyces</taxon>
        <taxon>Streptomyces aurantiacus group</taxon>
    </lineage>
</organism>
<dbReference type="InterPro" id="IPR025851">
    <property type="entry name" value="SUKH-4"/>
</dbReference>
<dbReference type="Proteomes" id="UP000596311">
    <property type="component" value="Chromosome"/>
</dbReference>
<evidence type="ECO:0000313" key="2">
    <source>
        <dbReference type="Proteomes" id="UP000596311"/>
    </source>
</evidence>
<keyword evidence="2" id="KW-1185">Reference proteome</keyword>
<proteinExistence type="predicted"/>
<protein>
    <recommendedName>
        <fullName evidence="3">SUKH-4 immunity protein of toxin-antitoxin system</fullName>
    </recommendedName>
</protein>
<sequence>MAEESWLPYDGVALARLVPAGGEVVDALVGRGLPVDCCRVFVRDRERELEVRELPAGRAVFLGAFEDGVNSYWPVLGSGAVWMVRGYDDDGGGGGEQGYGLVNSSVVGLQKVLAVWEEFVRSGWSDEDDGYEEYVERVVGRARDGDPEAFGDEEAWWARLFEEVESGVLVPEGA</sequence>
<dbReference type="Pfam" id="PF14435">
    <property type="entry name" value="SUKH-4"/>
    <property type="match status" value="1"/>
</dbReference>
<evidence type="ECO:0008006" key="3">
    <source>
        <dbReference type="Google" id="ProtNLM"/>
    </source>
</evidence>
<dbReference type="EMBL" id="CP049945">
    <property type="protein sequence ID" value="QRF04393.1"/>
    <property type="molecule type" value="Genomic_DNA"/>
</dbReference>